<organism evidence="2 3">
    <name type="scientific">Murimonas intestini</name>
    <dbReference type="NCBI Taxonomy" id="1337051"/>
    <lineage>
        <taxon>Bacteria</taxon>
        <taxon>Bacillati</taxon>
        <taxon>Bacillota</taxon>
        <taxon>Clostridia</taxon>
        <taxon>Lachnospirales</taxon>
        <taxon>Lachnospiraceae</taxon>
        <taxon>Murimonas</taxon>
    </lineage>
</organism>
<evidence type="ECO:0000313" key="2">
    <source>
        <dbReference type="EMBL" id="PWJ79030.1"/>
    </source>
</evidence>
<sequence>MKRAAWLFITAFLMFYLLFFIKSDMQNNMSDKYVTSAAVQVPSRSLDVSGITSVSFPSSPSVLMRGQTLTQELSDLLEEKNIKNPLFAAVFVVLFHFLSLRGRDVLCLFLSVYLIFSCSLMNQVCIIHRSDGKKRAVFF</sequence>
<gene>
    <name evidence="2" type="ORF">C7383_101407</name>
</gene>
<feature type="transmembrane region" description="Helical" evidence="1">
    <location>
        <begin position="108"/>
        <end position="127"/>
    </location>
</feature>
<dbReference type="EMBL" id="QGGY01000001">
    <property type="protein sequence ID" value="PWJ79030.1"/>
    <property type="molecule type" value="Genomic_DNA"/>
</dbReference>
<keyword evidence="3" id="KW-1185">Reference proteome</keyword>
<reference evidence="2 3" key="1">
    <citation type="submission" date="2018-05" db="EMBL/GenBank/DDBJ databases">
        <authorList>
            <person name="Goeker M."/>
            <person name="Huntemann M."/>
            <person name="Clum A."/>
            <person name="Pillay M."/>
            <person name="Palaniappan K."/>
            <person name="Varghese N."/>
            <person name="Mikhailova N."/>
            <person name="Stamatis D."/>
            <person name="Reddy T."/>
            <person name="Daum C."/>
            <person name="Shapiro N."/>
            <person name="Ivanova N."/>
            <person name="Kyrpides N."/>
            <person name="Woyke T."/>
        </authorList>
    </citation>
    <scope>NUCLEOTIDE SEQUENCE [LARGE SCALE GENOMIC DNA]</scope>
    <source>
        <strain evidence="2 3">DSM 26524</strain>
    </source>
</reference>
<evidence type="ECO:0000256" key="1">
    <source>
        <dbReference type="SAM" id="Phobius"/>
    </source>
</evidence>
<comment type="caution">
    <text evidence="2">The sequence shown here is derived from an EMBL/GenBank/DDBJ whole genome shotgun (WGS) entry which is preliminary data.</text>
</comment>
<name>A0AB73TA01_9FIRM</name>
<feature type="transmembrane region" description="Helical" evidence="1">
    <location>
        <begin position="6"/>
        <end position="23"/>
    </location>
</feature>
<protein>
    <submittedName>
        <fullName evidence="2">Uncharacterized protein</fullName>
    </submittedName>
</protein>
<keyword evidence="1" id="KW-1133">Transmembrane helix</keyword>
<accession>A0AB73TA01</accession>
<keyword evidence="1" id="KW-0472">Membrane</keyword>
<dbReference type="Proteomes" id="UP000245412">
    <property type="component" value="Unassembled WGS sequence"/>
</dbReference>
<dbReference type="RefSeq" id="WP_109624458.1">
    <property type="nucleotide sequence ID" value="NZ_JANKBI010000001.1"/>
</dbReference>
<keyword evidence="1" id="KW-0812">Transmembrane</keyword>
<dbReference type="AlphaFoldDB" id="A0AB73TA01"/>
<evidence type="ECO:0000313" key="3">
    <source>
        <dbReference type="Proteomes" id="UP000245412"/>
    </source>
</evidence>
<proteinExistence type="predicted"/>